<accession>A0ABY9UQC6</accession>
<name>A0ABY9UQC6_9ACTN</name>
<dbReference type="InterPro" id="IPR019734">
    <property type="entry name" value="TPR_rpt"/>
</dbReference>
<dbReference type="Gene3D" id="1.25.40.10">
    <property type="entry name" value="Tetratricopeptide repeat domain"/>
    <property type="match status" value="2"/>
</dbReference>
<evidence type="ECO:0000313" key="2">
    <source>
        <dbReference type="EMBL" id="WNE94125.1"/>
    </source>
</evidence>
<dbReference type="Pfam" id="PF00931">
    <property type="entry name" value="NB-ARC"/>
    <property type="match status" value="1"/>
</dbReference>
<dbReference type="EMBL" id="CP117522">
    <property type="protein sequence ID" value="WNE94125.1"/>
    <property type="molecule type" value="Genomic_DNA"/>
</dbReference>
<dbReference type="SUPFAM" id="SSF48452">
    <property type="entry name" value="TPR-like"/>
    <property type="match status" value="1"/>
</dbReference>
<dbReference type="Gene3D" id="3.40.50.300">
    <property type="entry name" value="P-loop containing nucleotide triphosphate hydrolases"/>
    <property type="match status" value="1"/>
</dbReference>
<dbReference type="SUPFAM" id="SSF52540">
    <property type="entry name" value="P-loop containing nucleoside triphosphate hydrolases"/>
    <property type="match status" value="1"/>
</dbReference>
<organism evidence="2 3">
    <name type="scientific">Streptomyces luomodiensis</name>
    <dbReference type="NCBI Taxonomy" id="3026192"/>
    <lineage>
        <taxon>Bacteria</taxon>
        <taxon>Bacillati</taxon>
        <taxon>Actinomycetota</taxon>
        <taxon>Actinomycetes</taxon>
        <taxon>Kitasatosporales</taxon>
        <taxon>Streptomycetaceae</taxon>
        <taxon>Streptomyces</taxon>
    </lineage>
</organism>
<dbReference type="InterPro" id="IPR027417">
    <property type="entry name" value="P-loop_NTPase"/>
</dbReference>
<proteinExistence type="predicted"/>
<sequence>MLADLLHLAGYQGPLPQTLEARTAALRGRLTGRRVLLVLDDARDTEQIMSLLPGTAGCAALVTSRRMSTASAGIHDLPLSSLSPDESVELLERLLGRRRVHDEPAACRETVRLCGHLPLALRVAAARLSRRPDASLASFVARLDSPRRRLDELSEDDVGLRTLFDYSYAVMTLGDQRAFRMLGLLPYPHFACWMLGALLGGDGERATERLVAGNLVEPAGTDLAGEPVYRLHDLLAVHARERATLTDGPRDATEIAAAQDRLLDAVVLLATTAYARGARSSDDLPPDDTPVPPVLAGHDVERLLAHPTRWMRANRSHLEALIEDACARGRYPAAARLTDTVLATLGEPGDAPRLLRHYRAVERTAAAAGDERLAWRAAYGRAQSLLYEDAPRARDIFAECVQAFKRLGAQREYLYGLSGLSYCEETLGNTEAQLYHAREAARLADRSFSPDDKGVALRALGAALHTAGQSQEALTVYEEAADIARAQGLAQAEATTLYGLARSAVAVGRLARARSACGRALTLYEEVGSAHGAAWITLMTATVALEDGTPRESASLAARAMVLLRECGDLRGAATAMLRRGEALLADGRPAEARAVLREAVAELDRTGARGHHARAVALLTRVEGETPGASPAQP</sequence>
<gene>
    <name evidence="2" type="ORF">PS467_01710</name>
</gene>
<reference evidence="2 3" key="1">
    <citation type="submission" date="2023-02" db="EMBL/GenBank/DDBJ databases">
        <title>Streptomyces sp. SCA4-21 with antifungal activity against Fusarium oxysporum f. sp. cubense, Streptomyces sp. SCA2-17 with antifungal activity against Fusarium oxysporum f. sp. cubense.</title>
        <authorList>
            <person name="Qi D."/>
        </authorList>
    </citation>
    <scope>NUCLEOTIDE SEQUENCE [LARGE SCALE GENOMIC DNA]</scope>
    <source>
        <strain evidence="2 3">SCA4-21</strain>
    </source>
</reference>
<dbReference type="PANTHER" id="PTHR47691:SF3">
    <property type="entry name" value="HTH-TYPE TRANSCRIPTIONAL REGULATOR RV0890C-RELATED"/>
    <property type="match status" value="1"/>
</dbReference>
<dbReference type="PANTHER" id="PTHR47691">
    <property type="entry name" value="REGULATOR-RELATED"/>
    <property type="match status" value="1"/>
</dbReference>
<evidence type="ECO:0000313" key="3">
    <source>
        <dbReference type="Proteomes" id="UP001305606"/>
    </source>
</evidence>
<dbReference type="Proteomes" id="UP001305606">
    <property type="component" value="Chromosome"/>
</dbReference>
<dbReference type="InterPro" id="IPR002182">
    <property type="entry name" value="NB-ARC"/>
</dbReference>
<evidence type="ECO:0000259" key="1">
    <source>
        <dbReference type="Pfam" id="PF00931"/>
    </source>
</evidence>
<dbReference type="InterPro" id="IPR011990">
    <property type="entry name" value="TPR-like_helical_dom_sf"/>
</dbReference>
<keyword evidence="3" id="KW-1185">Reference proteome</keyword>
<dbReference type="SMART" id="SM00028">
    <property type="entry name" value="TPR"/>
    <property type="match status" value="3"/>
</dbReference>
<feature type="domain" description="NB-ARC" evidence="1">
    <location>
        <begin position="22"/>
        <end position="97"/>
    </location>
</feature>
<protein>
    <submittedName>
        <fullName evidence="2">NB-ARC domain-containing protein</fullName>
    </submittedName>
</protein>
<dbReference type="RefSeq" id="WP_311033616.1">
    <property type="nucleotide sequence ID" value="NZ_CP117522.1"/>
</dbReference>